<evidence type="ECO:0000259" key="11">
    <source>
        <dbReference type="PROSITE" id="PS51194"/>
    </source>
</evidence>
<dbReference type="Proteomes" id="UP000183940">
    <property type="component" value="Unassembled WGS sequence"/>
</dbReference>
<dbReference type="GO" id="GO:0009378">
    <property type="term" value="F:four-way junction helicase activity"/>
    <property type="evidence" value="ECO:0007669"/>
    <property type="project" value="TreeGrafter"/>
</dbReference>
<sequence>MEFEQVRAAFQQIWGYDDFRTPQGEIIQTLLRQEDALVVMPTGGGKSICFQLPALLQNGVTLVVSPLVALMENQVQELRQRNLKAASIHSEQPTYVRKQVFRQLEEQKLRLLYLSPETLFSPPVWDRLCLPKLKINGFILDEAHCLVQWGETFRPAYRRLGAVRSALLKHKPRGTKLAITAFTATADSYTQSILKEVLDLQDPQTFLLNPYRENLHLSVKIAWSPRGRKNQILQVLKRSNEESGLIYVRTRKDSEMLSQWLQQHQLTTAAYHAGLSPEQRRTIENQWFEEDVQAVVCTSAFGMGINKPNVRWVMHYHPPLLLSEYMQEVGRAGRDGQLARAITLISEPTGWLDPGDKQRQNYFIGQQRSLQQVAQSLTYTLPPQGDVRQLSQSYRQAPLALSVLHSQGKLQWHSPFHYEILSSSSSSALDNNQAIRKMQRYLITCGCRWKFLLEAFGFKVADNYRCLHCDRCEFMGR</sequence>
<dbReference type="InterPro" id="IPR004589">
    <property type="entry name" value="DNA_helicase_ATP-dep_RecQ"/>
</dbReference>
<comment type="caution">
    <text evidence="12">The sequence shown here is derived from an EMBL/GenBank/DDBJ whole genome shotgun (WGS) entry which is preliminary data.</text>
</comment>
<dbReference type="STRING" id="1925591.BI308_22485"/>
<dbReference type="Pfam" id="PF00271">
    <property type="entry name" value="Helicase_C"/>
    <property type="match status" value="1"/>
</dbReference>
<dbReference type="InterPro" id="IPR027417">
    <property type="entry name" value="P-loop_NTPase"/>
</dbReference>
<dbReference type="GO" id="GO:0003677">
    <property type="term" value="F:DNA binding"/>
    <property type="evidence" value="ECO:0007669"/>
    <property type="project" value="UniProtKB-KW"/>
</dbReference>
<dbReference type="GO" id="GO:0030894">
    <property type="term" value="C:replisome"/>
    <property type="evidence" value="ECO:0007669"/>
    <property type="project" value="TreeGrafter"/>
</dbReference>
<dbReference type="EC" id="5.6.2.4" evidence="9"/>
<dbReference type="PANTHER" id="PTHR13710">
    <property type="entry name" value="DNA HELICASE RECQ FAMILY MEMBER"/>
    <property type="match status" value="1"/>
</dbReference>
<dbReference type="GO" id="GO:0005737">
    <property type="term" value="C:cytoplasm"/>
    <property type="evidence" value="ECO:0007669"/>
    <property type="project" value="TreeGrafter"/>
</dbReference>
<keyword evidence="3" id="KW-0378">Hydrolase</keyword>
<keyword evidence="13" id="KW-1185">Reference proteome</keyword>
<dbReference type="InterPro" id="IPR011545">
    <property type="entry name" value="DEAD/DEAH_box_helicase_dom"/>
</dbReference>
<keyword evidence="2" id="KW-0547">Nucleotide-binding</keyword>
<keyword evidence="6" id="KW-0238">DNA-binding</keyword>
<dbReference type="GO" id="GO:0006310">
    <property type="term" value="P:DNA recombination"/>
    <property type="evidence" value="ECO:0007669"/>
    <property type="project" value="InterPro"/>
</dbReference>
<accession>A0A1L9QKY0</accession>
<feature type="domain" description="Helicase ATP-binding" evidence="10">
    <location>
        <begin position="27"/>
        <end position="204"/>
    </location>
</feature>
<dbReference type="GO" id="GO:0043138">
    <property type="term" value="F:3'-5' DNA helicase activity"/>
    <property type="evidence" value="ECO:0007669"/>
    <property type="project" value="UniProtKB-EC"/>
</dbReference>
<dbReference type="CDD" id="cd17920">
    <property type="entry name" value="DEXHc_RecQ"/>
    <property type="match status" value="1"/>
</dbReference>
<comment type="similarity">
    <text evidence="1">Belongs to the helicase family. RecQ subfamily.</text>
</comment>
<dbReference type="InterPro" id="IPR001650">
    <property type="entry name" value="Helicase_C-like"/>
</dbReference>
<keyword evidence="7" id="KW-0413">Isomerase</keyword>
<dbReference type="EMBL" id="MLAW01000057">
    <property type="protein sequence ID" value="OJJ18135.1"/>
    <property type="molecule type" value="Genomic_DNA"/>
</dbReference>
<dbReference type="GO" id="GO:0043590">
    <property type="term" value="C:bacterial nucleoid"/>
    <property type="evidence" value="ECO:0007669"/>
    <property type="project" value="TreeGrafter"/>
</dbReference>
<comment type="catalytic activity">
    <reaction evidence="8">
        <text>Couples ATP hydrolysis with the unwinding of duplex DNA by translocating in the 3'-5' direction.</text>
        <dbReference type="EC" id="5.6.2.4"/>
    </reaction>
</comment>
<evidence type="ECO:0000256" key="5">
    <source>
        <dbReference type="ARBA" id="ARBA00022840"/>
    </source>
</evidence>
<keyword evidence="4" id="KW-0347">Helicase</keyword>
<evidence type="ECO:0000256" key="4">
    <source>
        <dbReference type="ARBA" id="ARBA00022806"/>
    </source>
</evidence>
<evidence type="ECO:0000313" key="12">
    <source>
        <dbReference type="EMBL" id="OJJ18135.1"/>
    </source>
</evidence>
<dbReference type="GO" id="GO:0005524">
    <property type="term" value="F:ATP binding"/>
    <property type="evidence" value="ECO:0007669"/>
    <property type="project" value="UniProtKB-KW"/>
</dbReference>
<dbReference type="Gene3D" id="3.40.50.300">
    <property type="entry name" value="P-loop containing nucleotide triphosphate hydrolases"/>
    <property type="match status" value="2"/>
</dbReference>
<evidence type="ECO:0000313" key="13">
    <source>
        <dbReference type="Proteomes" id="UP000183940"/>
    </source>
</evidence>
<feature type="domain" description="Helicase C-terminal" evidence="11">
    <location>
        <begin position="231"/>
        <end position="381"/>
    </location>
</feature>
<evidence type="ECO:0000259" key="10">
    <source>
        <dbReference type="PROSITE" id="PS51192"/>
    </source>
</evidence>
<organism evidence="12 13">
    <name type="scientific">Roseofilum reptotaenium AO1-A</name>
    <dbReference type="NCBI Taxonomy" id="1925591"/>
    <lineage>
        <taxon>Bacteria</taxon>
        <taxon>Bacillati</taxon>
        <taxon>Cyanobacteriota</taxon>
        <taxon>Cyanophyceae</taxon>
        <taxon>Desertifilales</taxon>
        <taxon>Desertifilaceae</taxon>
        <taxon>Roseofilum</taxon>
    </lineage>
</organism>
<evidence type="ECO:0000256" key="6">
    <source>
        <dbReference type="ARBA" id="ARBA00023125"/>
    </source>
</evidence>
<dbReference type="NCBIfam" id="TIGR00614">
    <property type="entry name" value="recQ_fam"/>
    <property type="match status" value="1"/>
</dbReference>
<dbReference type="AlphaFoldDB" id="A0A1L9QKY0"/>
<dbReference type="CDD" id="cd18794">
    <property type="entry name" value="SF2_C_RecQ"/>
    <property type="match status" value="1"/>
</dbReference>
<dbReference type="SMART" id="SM00487">
    <property type="entry name" value="DEXDc"/>
    <property type="match status" value="1"/>
</dbReference>
<proteinExistence type="inferred from homology"/>
<dbReference type="PROSITE" id="PS51194">
    <property type="entry name" value="HELICASE_CTER"/>
    <property type="match status" value="1"/>
</dbReference>
<evidence type="ECO:0000256" key="8">
    <source>
        <dbReference type="ARBA" id="ARBA00034617"/>
    </source>
</evidence>
<name>A0A1L9QKY0_9CYAN</name>
<dbReference type="PANTHER" id="PTHR13710:SF105">
    <property type="entry name" value="ATP-DEPENDENT DNA HELICASE Q1"/>
    <property type="match status" value="1"/>
</dbReference>
<evidence type="ECO:0000256" key="1">
    <source>
        <dbReference type="ARBA" id="ARBA00005446"/>
    </source>
</evidence>
<evidence type="ECO:0000256" key="2">
    <source>
        <dbReference type="ARBA" id="ARBA00022741"/>
    </source>
</evidence>
<evidence type="ECO:0000256" key="9">
    <source>
        <dbReference type="ARBA" id="ARBA00034808"/>
    </source>
</evidence>
<dbReference type="Pfam" id="PF00270">
    <property type="entry name" value="DEAD"/>
    <property type="match status" value="1"/>
</dbReference>
<reference evidence="12" key="1">
    <citation type="submission" date="2016-10" db="EMBL/GenBank/DDBJ databases">
        <title>CRISPR-Cas defence system in Roseofilum reptotaenium: evidence of a bacteriophage-cyanobacterium arms race in the coral black band disease.</title>
        <authorList>
            <person name="Buerger P."/>
            <person name="Wood-Charlson E.M."/>
            <person name="Weynberg K.D."/>
            <person name="Willis B."/>
            <person name="Van Oppen M.J."/>
        </authorList>
    </citation>
    <scope>NUCLEOTIDE SEQUENCE [LARGE SCALE GENOMIC DNA]</scope>
    <source>
        <strain evidence="12">AO1-A</strain>
    </source>
</reference>
<evidence type="ECO:0000256" key="3">
    <source>
        <dbReference type="ARBA" id="ARBA00022801"/>
    </source>
</evidence>
<gene>
    <name evidence="12" type="ORF">BI308_22485</name>
</gene>
<evidence type="ECO:0000256" key="7">
    <source>
        <dbReference type="ARBA" id="ARBA00023235"/>
    </source>
</evidence>
<dbReference type="PROSITE" id="PS51192">
    <property type="entry name" value="HELICASE_ATP_BIND_1"/>
    <property type="match status" value="1"/>
</dbReference>
<keyword evidence="5" id="KW-0067">ATP-binding</keyword>
<dbReference type="GO" id="GO:0016787">
    <property type="term" value="F:hydrolase activity"/>
    <property type="evidence" value="ECO:0007669"/>
    <property type="project" value="UniProtKB-KW"/>
</dbReference>
<dbReference type="SUPFAM" id="SSF52540">
    <property type="entry name" value="P-loop containing nucleoside triphosphate hydrolases"/>
    <property type="match status" value="1"/>
</dbReference>
<dbReference type="GO" id="GO:0006281">
    <property type="term" value="P:DNA repair"/>
    <property type="evidence" value="ECO:0007669"/>
    <property type="project" value="TreeGrafter"/>
</dbReference>
<dbReference type="SMART" id="SM00490">
    <property type="entry name" value="HELICc"/>
    <property type="match status" value="1"/>
</dbReference>
<protein>
    <recommendedName>
        <fullName evidence="9">DNA 3'-5' helicase</fullName>
        <ecNumber evidence="9">5.6.2.4</ecNumber>
    </recommendedName>
</protein>
<dbReference type="InterPro" id="IPR014001">
    <property type="entry name" value="Helicase_ATP-bd"/>
</dbReference>